<comment type="similarity">
    <text evidence="1 5">Belongs to the E2F/DP family.</text>
</comment>
<feature type="domain" description="E2F/DP family winged-helix DNA-binding" evidence="7">
    <location>
        <begin position="660"/>
        <end position="785"/>
    </location>
</feature>
<proteinExistence type="inferred from homology"/>
<dbReference type="EMBL" id="CAICTM010001796">
    <property type="protein sequence ID" value="CAB9526238.1"/>
    <property type="molecule type" value="Genomic_DNA"/>
</dbReference>
<dbReference type="Gene3D" id="1.10.10.10">
    <property type="entry name" value="Winged helix-like DNA-binding domain superfamily/Winged helix DNA-binding domain"/>
    <property type="match status" value="2"/>
</dbReference>
<dbReference type="InterPro" id="IPR036388">
    <property type="entry name" value="WH-like_DNA-bd_sf"/>
</dbReference>
<keyword evidence="3 5" id="KW-0238">DNA-binding</keyword>
<dbReference type="GO" id="GO:0000981">
    <property type="term" value="F:DNA-binding transcription factor activity, RNA polymerase II-specific"/>
    <property type="evidence" value="ECO:0007669"/>
    <property type="project" value="TreeGrafter"/>
</dbReference>
<evidence type="ECO:0000256" key="5">
    <source>
        <dbReference type="RuleBase" id="RU003796"/>
    </source>
</evidence>
<dbReference type="InterPro" id="IPR003316">
    <property type="entry name" value="E2F_WHTH_DNA-bd_dom"/>
</dbReference>
<dbReference type="SUPFAM" id="SSF46785">
    <property type="entry name" value="Winged helix' DNA-binding domain"/>
    <property type="match status" value="1"/>
</dbReference>
<comment type="caution">
    <text evidence="8">The sequence shown here is derived from an EMBL/GenBank/DDBJ whole genome shotgun (WGS) entry which is preliminary data.</text>
</comment>
<feature type="region of interest" description="Disordered" evidence="6">
    <location>
        <begin position="241"/>
        <end position="348"/>
    </location>
</feature>
<feature type="region of interest" description="Disordered" evidence="6">
    <location>
        <begin position="637"/>
        <end position="659"/>
    </location>
</feature>
<keyword evidence="9" id="KW-1185">Reference proteome</keyword>
<protein>
    <submittedName>
        <fullName evidence="8">E2F transcription factor-like</fullName>
    </submittedName>
</protein>
<feature type="compositionally biased region" description="Pro residues" evidence="6">
    <location>
        <begin position="454"/>
        <end position="469"/>
    </location>
</feature>
<feature type="compositionally biased region" description="Low complexity" evidence="6">
    <location>
        <begin position="241"/>
        <end position="269"/>
    </location>
</feature>
<organism evidence="8 9">
    <name type="scientific">Seminavis robusta</name>
    <dbReference type="NCBI Taxonomy" id="568900"/>
    <lineage>
        <taxon>Eukaryota</taxon>
        <taxon>Sar</taxon>
        <taxon>Stramenopiles</taxon>
        <taxon>Ochrophyta</taxon>
        <taxon>Bacillariophyta</taxon>
        <taxon>Bacillariophyceae</taxon>
        <taxon>Bacillariophycidae</taxon>
        <taxon>Naviculales</taxon>
        <taxon>Naviculaceae</taxon>
        <taxon>Seminavis</taxon>
    </lineage>
</organism>
<feature type="domain" description="E2F/DP family winged-helix DNA-binding" evidence="7">
    <location>
        <begin position="518"/>
        <end position="584"/>
    </location>
</feature>
<keyword evidence="4 5" id="KW-0804">Transcription</keyword>
<dbReference type="PANTHER" id="PTHR12081">
    <property type="entry name" value="TRANSCRIPTION FACTOR E2F"/>
    <property type="match status" value="1"/>
</dbReference>
<dbReference type="SMART" id="SM01372">
    <property type="entry name" value="E2F_TDP"/>
    <property type="match status" value="2"/>
</dbReference>
<feature type="region of interest" description="Disordered" evidence="6">
    <location>
        <begin position="177"/>
        <end position="227"/>
    </location>
</feature>
<dbReference type="InterPro" id="IPR036390">
    <property type="entry name" value="WH_DNA-bd_sf"/>
</dbReference>
<dbReference type="Pfam" id="PF02319">
    <property type="entry name" value="WHD_E2F_TDP"/>
    <property type="match status" value="2"/>
</dbReference>
<feature type="compositionally biased region" description="Low complexity" evidence="6">
    <location>
        <begin position="637"/>
        <end position="652"/>
    </location>
</feature>
<evidence type="ECO:0000313" key="9">
    <source>
        <dbReference type="Proteomes" id="UP001153069"/>
    </source>
</evidence>
<feature type="compositionally biased region" description="Acidic residues" evidence="6">
    <location>
        <begin position="132"/>
        <end position="149"/>
    </location>
</feature>
<feature type="compositionally biased region" description="Low complexity" evidence="6">
    <location>
        <begin position="185"/>
        <end position="205"/>
    </location>
</feature>
<dbReference type="Proteomes" id="UP001153069">
    <property type="component" value="Unassembled WGS sequence"/>
</dbReference>
<evidence type="ECO:0000256" key="4">
    <source>
        <dbReference type="ARBA" id="ARBA00023163"/>
    </source>
</evidence>
<keyword evidence="2 5" id="KW-0805">Transcription regulation</keyword>
<evidence type="ECO:0000256" key="3">
    <source>
        <dbReference type="ARBA" id="ARBA00023125"/>
    </source>
</evidence>
<dbReference type="InterPro" id="IPR015633">
    <property type="entry name" value="E2F"/>
</dbReference>
<evidence type="ECO:0000256" key="6">
    <source>
        <dbReference type="SAM" id="MobiDB-lite"/>
    </source>
</evidence>
<feature type="region of interest" description="Disordered" evidence="6">
    <location>
        <begin position="122"/>
        <end position="149"/>
    </location>
</feature>
<gene>
    <name evidence="8" type="ORF">SEMRO_1798_G298290.1</name>
</gene>
<feature type="compositionally biased region" description="Low complexity" evidence="6">
    <location>
        <begin position="876"/>
        <end position="890"/>
    </location>
</feature>
<feature type="compositionally biased region" description="Low complexity" evidence="6">
    <location>
        <begin position="491"/>
        <end position="509"/>
    </location>
</feature>
<name>A0A9N8HSZ6_9STRA</name>
<comment type="subcellular location">
    <subcellularLocation>
        <location evidence="5">Nucleus</location>
    </subcellularLocation>
</comment>
<evidence type="ECO:0000256" key="1">
    <source>
        <dbReference type="ARBA" id="ARBA00010940"/>
    </source>
</evidence>
<feature type="compositionally biased region" description="Basic and acidic residues" evidence="6">
    <location>
        <begin position="846"/>
        <end position="858"/>
    </location>
</feature>
<reference evidence="8" key="1">
    <citation type="submission" date="2020-06" db="EMBL/GenBank/DDBJ databases">
        <authorList>
            <consortium name="Plant Systems Biology data submission"/>
        </authorList>
    </citation>
    <scope>NUCLEOTIDE SEQUENCE</scope>
    <source>
        <strain evidence="8">D6</strain>
    </source>
</reference>
<feature type="region of interest" description="Disordered" evidence="6">
    <location>
        <begin position="448"/>
        <end position="519"/>
    </location>
</feature>
<accession>A0A9N8HSZ6</accession>
<feature type="compositionally biased region" description="Polar residues" evidence="6">
    <location>
        <begin position="470"/>
        <end position="490"/>
    </location>
</feature>
<sequence length="952" mass="101103">MKRTVGTQTPVEFLMAAIVQAKRDAVEVEVEEPQPCQPMECSSDTTTTKAKPTAAAAKPTVSTSQKAAVVLAPSVLTTSPCTKGNLTTKTDTGAKRRVPIFSPKSHAAANTLTSLFSQGARRFSEDRVSPLQEDDDDSTEVEDLDDDDEVTIVMVTGGTDNNSTANAGATVTMTDAEPLSAESSPATKTATATTTTATTNTTPNTEQKAQPTASKTTEAQTPATKSVPTIPTAAHINASVPTTAATTTTTATRAPATTAAVQPTTAAPPSQVKQPYPAPQQQTHYPPHHHPHHHSASPQTVYYSSYYPEGHPPPPHPSHGWTRHPAGPWTPVIGGKAHPGRTPHHRVAHHPSGWMPTVMEQPNVMYHNPYGPSPPAKDGSDPNSAVRLASTNNSLVTPTPKKPKFNNDPRQHPPPPPNHQLVHVPPGHQVVVQRAAIPHHQLPMYAAQHAAARPPQPVAPSASLPPPHPQTTTKSNKSAATMGDQSQDNNQAPAPQVAQSAPVAQQQQQPPQPQGYSRKKKSLGVLAENFLETFENCPAGTEIIVDEAANRLGVERRRIYDVVNILEAVQLVVKKGKNTYTWLGKEFLPDIFGKLQAQAILEYPDDAVRFGLKTPVAADAAAPPAAGGAAGGAAVAAAPAGGRHSRRGSMSSTQSEDSRGGFRSLAKLSQQFLQIFLVGYDIVSLPQASEMIQGTLSAEAYAAIGTAHANIASRFDPTAPPPPQLENPAEFRRAAQRGLKTKIRRLYDIANVFLSVGLLRKVEHNSTTSADLFSNNRRPNFQWAYHMSPKQILEVFTARKRESPMGIGGLGHPNLLRMAQTTSRFAPVPPPSFVPVQVDLVQQSNQDERTPSRAEGKILTDTPVSDSTVETDPPLSVTTSNSSETENVETATPSNTSDATVEVPSKTMDGKATSGTDAAGGNVLANIHQSGGAYQPSPAPIMARTVTQADDA</sequence>
<feature type="region of interest" description="Disordered" evidence="6">
    <location>
        <begin position="842"/>
        <end position="952"/>
    </location>
</feature>
<dbReference type="OrthoDB" id="1743261at2759"/>
<dbReference type="GO" id="GO:0000978">
    <property type="term" value="F:RNA polymerase II cis-regulatory region sequence-specific DNA binding"/>
    <property type="evidence" value="ECO:0007669"/>
    <property type="project" value="InterPro"/>
</dbReference>
<dbReference type="AlphaFoldDB" id="A0A9N8HSZ6"/>
<feature type="compositionally biased region" description="Basic residues" evidence="6">
    <location>
        <begin position="286"/>
        <end position="295"/>
    </location>
</feature>
<feature type="region of interest" description="Disordered" evidence="6">
    <location>
        <begin position="365"/>
        <end position="424"/>
    </location>
</feature>
<feature type="compositionally biased region" description="Polar residues" evidence="6">
    <location>
        <begin position="206"/>
        <end position="227"/>
    </location>
</feature>
<dbReference type="GO" id="GO:0090575">
    <property type="term" value="C:RNA polymerase II transcription regulator complex"/>
    <property type="evidence" value="ECO:0007669"/>
    <property type="project" value="TreeGrafter"/>
</dbReference>
<feature type="compositionally biased region" description="Low complexity" evidence="6">
    <location>
        <begin position="296"/>
        <end position="309"/>
    </location>
</feature>
<dbReference type="PANTHER" id="PTHR12081:SF7">
    <property type="entry name" value="TRANSCRIPTION FACTOR EFL-3"/>
    <property type="match status" value="1"/>
</dbReference>
<keyword evidence="5" id="KW-0539">Nucleus</keyword>
<evidence type="ECO:0000259" key="7">
    <source>
        <dbReference type="SMART" id="SM01372"/>
    </source>
</evidence>
<evidence type="ECO:0000256" key="2">
    <source>
        <dbReference type="ARBA" id="ARBA00023015"/>
    </source>
</evidence>
<evidence type="ECO:0000313" key="8">
    <source>
        <dbReference type="EMBL" id="CAB9526238.1"/>
    </source>
</evidence>
<feature type="compositionally biased region" description="Basic residues" evidence="6">
    <location>
        <begin position="338"/>
        <end position="348"/>
    </location>
</feature>